<dbReference type="EMBL" id="SDEE01000222">
    <property type="protein sequence ID" value="RXW19084.1"/>
    <property type="molecule type" value="Genomic_DNA"/>
</dbReference>
<protein>
    <submittedName>
        <fullName evidence="2">Uncharacterized protein</fullName>
    </submittedName>
</protein>
<accession>A0A4Q2DJS0</accession>
<name>A0A4Q2DJS0_9AGAR</name>
<gene>
    <name evidence="2" type="ORF">EST38_g6780</name>
</gene>
<proteinExistence type="predicted"/>
<feature type="region of interest" description="Disordered" evidence="1">
    <location>
        <begin position="188"/>
        <end position="231"/>
    </location>
</feature>
<evidence type="ECO:0000256" key="1">
    <source>
        <dbReference type="SAM" id="MobiDB-lite"/>
    </source>
</evidence>
<dbReference type="AlphaFoldDB" id="A0A4Q2DJS0"/>
<organism evidence="2 3">
    <name type="scientific">Candolleomyces aberdarensis</name>
    <dbReference type="NCBI Taxonomy" id="2316362"/>
    <lineage>
        <taxon>Eukaryota</taxon>
        <taxon>Fungi</taxon>
        <taxon>Dikarya</taxon>
        <taxon>Basidiomycota</taxon>
        <taxon>Agaricomycotina</taxon>
        <taxon>Agaricomycetes</taxon>
        <taxon>Agaricomycetidae</taxon>
        <taxon>Agaricales</taxon>
        <taxon>Agaricineae</taxon>
        <taxon>Psathyrellaceae</taxon>
        <taxon>Candolleomyces</taxon>
    </lineage>
</organism>
<evidence type="ECO:0000313" key="3">
    <source>
        <dbReference type="Proteomes" id="UP000290288"/>
    </source>
</evidence>
<dbReference type="Proteomes" id="UP000290288">
    <property type="component" value="Unassembled WGS sequence"/>
</dbReference>
<comment type="caution">
    <text evidence="2">The sequence shown here is derived from an EMBL/GenBank/DDBJ whole genome shotgun (WGS) entry which is preliminary data.</text>
</comment>
<evidence type="ECO:0000313" key="2">
    <source>
        <dbReference type="EMBL" id="RXW19084.1"/>
    </source>
</evidence>
<reference evidence="2 3" key="1">
    <citation type="submission" date="2019-01" db="EMBL/GenBank/DDBJ databases">
        <title>Draft genome sequence of Psathyrella aberdarensis IHI B618.</title>
        <authorList>
            <person name="Buettner E."/>
            <person name="Kellner H."/>
        </authorList>
    </citation>
    <scope>NUCLEOTIDE SEQUENCE [LARGE SCALE GENOMIC DNA]</scope>
    <source>
        <strain evidence="2 3">IHI B618</strain>
    </source>
</reference>
<sequence>MNAIATYSPTQPDLHLTLPHDHANSILSTSPFSYKLDDEFDFIEVLPGLHGETPKVALDSYLVAAITWAATRTKQIMNRATQGRVPAVAVSAPIPEYMFKNLGMEKPRLALLLERANINPLLNIGDKGQLKRMFRGLQQLGREAVDWIIEARWRSLLLGERSMWDWEDPRILPTLFPVIRDPRLLNSIQVASPPGPDNDNSDSETTATQGTTTPPNSPTLPFSIPATTATYPGPQDDVGLLMQVVLHPTASRYALRHPGADFFGGSLLVNRGYVDSEGEDAMDVDDD</sequence>
<keyword evidence="3" id="KW-1185">Reference proteome</keyword>
<dbReference type="OrthoDB" id="3012058at2759"/>